<evidence type="ECO:0000256" key="1">
    <source>
        <dbReference type="SAM" id="MobiDB-lite"/>
    </source>
</evidence>
<feature type="region of interest" description="Disordered" evidence="1">
    <location>
        <begin position="228"/>
        <end position="276"/>
    </location>
</feature>
<name>B3MRR0_DROAN</name>
<reference evidence="2 3" key="1">
    <citation type="journal article" date="2007" name="Nature">
        <title>Evolution of genes and genomes on the Drosophila phylogeny.</title>
        <authorList>
            <consortium name="Drosophila 12 Genomes Consortium"/>
            <person name="Clark A.G."/>
            <person name="Eisen M.B."/>
            <person name="Smith D.R."/>
            <person name="Bergman C.M."/>
            <person name="Oliver B."/>
            <person name="Markow T.A."/>
            <person name="Kaufman T.C."/>
            <person name="Kellis M."/>
            <person name="Gelbart W."/>
            <person name="Iyer V.N."/>
            <person name="Pollard D.A."/>
            <person name="Sackton T.B."/>
            <person name="Larracuente A.M."/>
            <person name="Singh N.D."/>
            <person name="Abad J.P."/>
            <person name="Abt D.N."/>
            <person name="Adryan B."/>
            <person name="Aguade M."/>
            <person name="Akashi H."/>
            <person name="Anderson W.W."/>
            <person name="Aquadro C.F."/>
            <person name="Ardell D.H."/>
            <person name="Arguello R."/>
            <person name="Artieri C.G."/>
            <person name="Barbash D.A."/>
            <person name="Barker D."/>
            <person name="Barsanti P."/>
            <person name="Batterham P."/>
            <person name="Batzoglou S."/>
            <person name="Begun D."/>
            <person name="Bhutkar A."/>
            <person name="Blanco E."/>
            <person name="Bosak S.A."/>
            <person name="Bradley R.K."/>
            <person name="Brand A.D."/>
            <person name="Brent M.R."/>
            <person name="Brooks A.N."/>
            <person name="Brown R.H."/>
            <person name="Butlin R.K."/>
            <person name="Caggese C."/>
            <person name="Calvi B.R."/>
            <person name="Bernardo de Carvalho A."/>
            <person name="Caspi A."/>
            <person name="Castrezana S."/>
            <person name="Celniker S.E."/>
            <person name="Chang J.L."/>
            <person name="Chapple C."/>
            <person name="Chatterji S."/>
            <person name="Chinwalla A."/>
            <person name="Civetta A."/>
            <person name="Clifton S.W."/>
            <person name="Comeron J.M."/>
            <person name="Costello J.C."/>
            <person name="Coyne J.A."/>
            <person name="Daub J."/>
            <person name="David R.G."/>
            <person name="Delcher A.L."/>
            <person name="Delehaunty K."/>
            <person name="Do C.B."/>
            <person name="Ebling H."/>
            <person name="Edwards K."/>
            <person name="Eickbush T."/>
            <person name="Evans J.D."/>
            <person name="Filipski A."/>
            <person name="Findeiss S."/>
            <person name="Freyhult E."/>
            <person name="Fulton L."/>
            <person name="Fulton R."/>
            <person name="Garcia A.C."/>
            <person name="Gardiner A."/>
            <person name="Garfield D.A."/>
            <person name="Garvin B.E."/>
            <person name="Gibson G."/>
            <person name="Gilbert D."/>
            <person name="Gnerre S."/>
            <person name="Godfrey J."/>
            <person name="Good R."/>
            <person name="Gotea V."/>
            <person name="Gravely B."/>
            <person name="Greenberg A.J."/>
            <person name="Griffiths-Jones S."/>
            <person name="Gross S."/>
            <person name="Guigo R."/>
            <person name="Gustafson E.A."/>
            <person name="Haerty W."/>
            <person name="Hahn M.W."/>
            <person name="Halligan D.L."/>
            <person name="Halpern A.L."/>
            <person name="Halter G.M."/>
            <person name="Han M.V."/>
            <person name="Heger A."/>
            <person name="Hillier L."/>
            <person name="Hinrichs A.S."/>
            <person name="Holmes I."/>
            <person name="Hoskins R.A."/>
            <person name="Hubisz M.J."/>
            <person name="Hultmark D."/>
            <person name="Huntley M.A."/>
            <person name="Jaffe D.B."/>
            <person name="Jagadeeshan S."/>
            <person name="Jeck W.R."/>
            <person name="Johnson J."/>
            <person name="Jones C.D."/>
            <person name="Jordan W.C."/>
            <person name="Karpen G.H."/>
            <person name="Kataoka E."/>
            <person name="Keightley P.D."/>
            <person name="Kheradpour P."/>
            <person name="Kirkness E.F."/>
            <person name="Koerich L.B."/>
            <person name="Kristiansen K."/>
            <person name="Kudrna D."/>
            <person name="Kulathinal R.J."/>
            <person name="Kumar S."/>
            <person name="Kwok R."/>
            <person name="Lander E."/>
            <person name="Langley C.H."/>
            <person name="Lapoint R."/>
            <person name="Lazzaro B.P."/>
            <person name="Lee S.J."/>
            <person name="Levesque L."/>
            <person name="Li R."/>
            <person name="Lin C.F."/>
            <person name="Lin M.F."/>
            <person name="Lindblad-Toh K."/>
            <person name="Llopart A."/>
            <person name="Long M."/>
            <person name="Low L."/>
            <person name="Lozovsky E."/>
            <person name="Lu J."/>
            <person name="Luo M."/>
            <person name="Machado C.A."/>
            <person name="Makalowski W."/>
            <person name="Marzo M."/>
            <person name="Matsuda M."/>
            <person name="Matzkin L."/>
            <person name="McAllister B."/>
            <person name="McBride C.S."/>
            <person name="McKernan B."/>
            <person name="McKernan K."/>
            <person name="Mendez-Lago M."/>
            <person name="Minx P."/>
            <person name="Mollenhauer M.U."/>
            <person name="Montooth K."/>
            <person name="Mount S.M."/>
            <person name="Mu X."/>
            <person name="Myers E."/>
            <person name="Negre B."/>
            <person name="Newfeld S."/>
            <person name="Nielsen R."/>
            <person name="Noor M.A."/>
            <person name="O'Grady P."/>
            <person name="Pachter L."/>
            <person name="Papaceit M."/>
            <person name="Parisi M.J."/>
            <person name="Parisi M."/>
            <person name="Parts L."/>
            <person name="Pedersen J.S."/>
            <person name="Pesole G."/>
            <person name="Phillippy A.M."/>
            <person name="Ponting C.P."/>
            <person name="Pop M."/>
            <person name="Porcelli D."/>
            <person name="Powell J.R."/>
            <person name="Prohaska S."/>
            <person name="Pruitt K."/>
            <person name="Puig M."/>
            <person name="Quesneville H."/>
            <person name="Ram K.R."/>
            <person name="Rand D."/>
            <person name="Rasmussen M.D."/>
            <person name="Reed L.K."/>
            <person name="Reenan R."/>
            <person name="Reily A."/>
            <person name="Remington K.A."/>
            <person name="Rieger T.T."/>
            <person name="Ritchie M.G."/>
            <person name="Robin C."/>
            <person name="Rogers Y.H."/>
            <person name="Rohde C."/>
            <person name="Rozas J."/>
            <person name="Rubenfield M.J."/>
            <person name="Ruiz A."/>
            <person name="Russo S."/>
            <person name="Salzberg S.L."/>
            <person name="Sanchez-Gracia A."/>
            <person name="Saranga D.J."/>
            <person name="Sato H."/>
            <person name="Schaeffer S.W."/>
            <person name="Schatz M.C."/>
            <person name="Schlenke T."/>
            <person name="Schwartz R."/>
            <person name="Segarra C."/>
            <person name="Singh R.S."/>
            <person name="Sirot L."/>
            <person name="Sirota M."/>
            <person name="Sisneros N.B."/>
            <person name="Smith C.D."/>
            <person name="Smith T.F."/>
            <person name="Spieth J."/>
            <person name="Stage D.E."/>
            <person name="Stark A."/>
            <person name="Stephan W."/>
            <person name="Strausberg R.L."/>
            <person name="Strempel S."/>
            <person name="Sturgill D."/>
            <person name="Sutton G."/>
            <person name="Sutton G.G."/>
            <person name="Tao W."/>
            <person name="Teichmann S."/>
            <person name="Tobari Y.N."/>
            <person name="Tomimura Y."/>
            <person name="Tsolas J.M."/>
            <person name="Valente V.L."/>
            <person name="Venter E."/>
            <person name="Venter J.C."/>
            <person name="Vicario S."/>
            <person name="Vieira F.G."/>
            <person name="Vilella A.J."/>
            <person name="Villasante A."/>
            <person name="Walenz B."/>
            <person name="Wang J."/>
            <person name="Wasserman M."/>
            <person name="Watts T."/>
            <person name="Wilson D."/>
            <person name="Wilson R.K."/>
            <person name="Wing R.A."/>
            <person name="Wolfner M.F."/>
            <person name="Wong A."/>
            <person name="Wong G.K."/>
            <person name="Wu C.I."/>
            <person name="Wu G."/>
            <person name="Yamamoto D."/>
            <person name="Yang H.P."/>
            <person name="Yang S.P."/>
            <person name="Yorke J.A."/>
            <person name="Yoshida K."/>
            <person name="Zdobnov E."/>
            <person name="Zhang P."/>
            <person name="Zhang Y."/>
            <person name="Zimin A.V."/>
            <person name="Baldwin J."/>
            <person name="Abdouelleil A."/>
            <person name="Abdulkadir J."/>
            <person name="Abebe A."/>
            <person name="Abera B."/>
            <person name="Abreu J."/>
            <person name="Acer S.C."/>
            <person name="Aftuck L."/>
            <person name="Alexander A."/>
            <person name="An P."/>
            <person name="Anderson E."/>
            <person name="Anderson S."/>
            <person name="Arachi H."/>
            <person name="Azer M."/>
            <person name="Bachantsang P."/>
            <person name="Barry A."/>
            <person name="Bayul T."/>
            <person name="Berlin A."/>
            <person name="Bessette D."/>
            <person name="Bloom T."/>
            <person name="Blye J."/>
            <person name="Boguslavskiy L."/>
            <person name="Bonnet C."/>
            <person name="Boukhgalter B."/>
            <person name="Bourzgui I."/>
            <person name="Brown A."/>
            <person name="Cahill P."/>
            <person name="Channer S."/>
            <person name="Cheshatsang Y."/>
            <person name="Chuda L."/>
            <person name="Citroen M."/>
            <person name="Collymore A."/>
            <person name="Cooke P."/>
            <person name="Costello M."/>
            <person name="D'Aco K."/>
            <person name="Daza R."/>
            <person name="De Haan G."/>
            <person name="DeGray S."/>
            <person name="DeMaso C."/>
            <person name="Dhargay N."/>
            <person name="Dooley K."/>
            <person name="Dooley E."/>
            <person name="Doricent M."/>
            <person name="Dorje P."/>
            <person name="Dorjee K."/>
            <person name="Dupes A."/>
            <person name="Elong R."/>
            <person name="Falk J."/>
            <person name="Farina A."/>
            <person name="Faro S."/>
            <person name="Ferguson D."/>
            <person name="Fisher S."/>
            <person name="Foley C.D."/>
            <person name="Franke A."/>
            <person name="Friedrich D."/>
            <person name="Gadbois L."/>
            <person name="Gearin G."/>
            <person name="Gearin C.R."/>
            <person name="Giannoukos G."/>
            <person name="Goode T."/>
            <person name="Graham J."/>
            <person name="Grandbois E."/>
            <person name="Grewal S."/>
            <person name="Gyaltsen K."/>
            <person name="Hafez N."/>
            <person name="Hagos B."/>
            <person name="Hall J."/>
            <person name="Henson C."/>
            <person name="Hollinger A."/>
            <person name="Honan T."/>
            <person name="Huard M.D."/>
            <person name="Hughes L."/>
            <person name="Hurhula B."/>
            <person name="Husby M.E."/>
            <person name="Kamat A."/>
            <person name="Kanga B."/>
            <person name="Kashin S."/>
            <person name="Khazanovich D."/>
            <person name="Kisner P."/>
            <person name="Lance K."/>
            <person name="Lara M."/>
            <person name="Lee W."/>
            <person name="Lennon N."/>
            <person name="Letendre F."/>
            <person name="LeVine R."/>
            <person name="Lipovsky A."/>
            <person name="Liu X."/>
            <person name="Liu J."/>
            <person name="Liu S."/>
            <person name="Lokyitsang T."/>
            <person name="Lokyitsang Y."/>
            <person name="Lubonja R."/>
            <person name="Lui A."/>
            <person name="MacDonald P."/>
            <person name="Magnisalis V."/>
            <person name="Maru K."/>
            <person name="Matthews C."/>
            <person name="McCusker W."/>
            <person name="McDonough S."/>
            <person name="Mehta T."/>
            <person name="Meldrim J."/>
            <person name="Meneus L."/>
            <person name="Mihai O."/>
            <person name="Mihalev A."/>
            <person name="Mihova T."/>
            <person name="Mittelman R."/>
            <person name="Mlenga V."/>
            <person name="Montmayeur A."/>
            <person name="Mulrain L."/>
            <person name="Navidi A."/>
            <person name="Naylor J."/>
            <person name="Negash T."/>
            <person name="Nguyen T."/>
            <person name="Nguyen N."/>
            <person name="Nicol R."/>
            <person name="Norbu C."/>
            <person name="Norbu N."/>
            <person name="Novod N."/>
            <person name="O'Neill B."/>
            <person name="Osman S."/>
            <person name="Markiewicz E."/>
            <person name="Oyono O.L."/>
            <person name="Patti C."/>
            <person name="Phunkhang P."/>
            <person name="Pierre F."/>
            <person name="Priest M."/>
            <person name="Raghuraman S."/>
            <person name="Rege F."/>
            <person name="Reyes R."/>
            <person name="Rise C."/>
            <person name="Rogov P."/>
            <person name="Ross K."/>
            <person name="Ryan E."/>
            <person name="Settipalli S."/>
            <person name="Shea T."/>
            <person name="Sherpa N."/>
            <person name="Shi L."/>
            <person name="Shih D."/>
            <person name="Sparrow T."/>
            <person name="Spaulding J."/>
            <person name="Stalker J."/>
            <person name="Stange-Thomann N."/>
            <person name="Stavropoulos S."/>
            <person name="Stone C."/>
            <person name="Strader C."/>
            <person name="Tesfaye S."/>
            <person name="Thomson T."/>
            <person name="Thoulutsang Y."/>
            <person name="Thoulutsang D."/>
            <person name="Topham K."/>
            <person name="Topping I."/>
            <person name="Tsamla T."/>
            <person name="Vassiliev H."/>
            <person name="Vo A."/>
            <person name="Wangchuk T."/>
            <person name="Wangdi T."/>
            <person name="Weiand M."/>
            <person name="Wilkinson J."/>
            <person name="Wilson A."/>
            <person name="Yadav S."/>
            <person name="Young G."/>
            <person name="Yu Q."/>
            <person name="Zembek L."/>
            <person name="Zhong D."/>
            <person name="Zimmer A."/>
            <person name="Zwirko Z."/>
            <person name="Jaffe D.B."/>
            <person name="Alvarez P."/>
            <person name="Brockman W."/>
            <person name="Butler J."/>
            <person name="Chin C."/>
            <person name="Gnerre S."/>
            <person name="Grabherr M."/>
            <person name="Kleber M."/>
            <person name="Mauceli E."/>
            <person name="MacCallum I."/>
        </authorList>
    </citation>
    <scope>NUCLEOTIDE SEQUENCE [LARGE SCALE GENOMIC DNA]</scope>
    <source>
        <strain evidence="3">Tucson 14024-0371.13</strain>
    </source>
</reference>
<keyword evidence="3" id="KW-1185">Reference proteome</keyword>
<feature type="compositionally biased region" description="Acidic residues" evidence="1">
    <location>
        <begin position="323"/>
        <end position="339"/>
    </location>
</feature>
<feature type="region of interest" description="Disordered" evidence="1">
    <location>
        <begin position="300"/>
        <end position="490"/>
    </location>
</feature>
<dbReference type="OrthoDB" id="8015787at2759"/>
<feature type="compositionally biased region" description="Low complexity" evidence="1">
    <location>
        <begin position="106"/>
        <end position="115"/>
    </location>
</feature>
<feature type="compositionally biased region" description="Low complexity" evidence="1">
    <location>
        <begin position="71"/>
        <end position="81"/>
    </location>
</feature>
<sequence length="691" mass="79616">MSYQIKSTPYFRRMFNNSKKNGQLQRLREEYERIQEFNDRTIELKMRQVRLKRLFREIEEIKDGGAGGGNNNSNNNGNNAANIGGGGAGGAAIAQSGRDHSRARSRGGSCSSARGRVMRRHHHRMMAVTTPEQRRHHQRVEALTRARELGKEISRRNAEIAETGCGGYLRNELRVTAKMQAVQDARREAVERRERAAKRISYGNDQSRQNLLRQLQVRQKRLMGGHSPMHLAQQSSHPAQVGPSRAHTHIHQGHAQSISHAQLTAPRPSRQKHSSSRYLNRYPDFRQMTDSQLDFLANQAREEQQQRVRRDHNGTYNKGPSDDVADEEINTDELEQLGLEEERIRRQMNYSEEERFQQDREYSDDGLLQKQTSDEPTELDGEEEESQGEERNDGGREEVSGEQPLNGKRVRKTALEQELQLRQQVQQEDEAEEAEEQRRRMHLREETSPLRMTRFSLSSTTTTATAATPGCNHAPQRDDNPTEDSDNDMVTVPSHSATIAAHQPSCFVPRNASWPEQAENNDDVEVDDNDDDDEDDDEDEGKEDEEQEQEQVDKHRFQIDAGVDPMPSINHWRRIALMLPFINASHHLKAKTTTESAVIEELDEDGAPNMSCMCSYHSTPTMEIHQHQYQQQSLFQLQQEQPQPQPHHHHHYHQPQPQHHIQQHQRQTTVYRSPHSEYLMSTFQCMDAVEL</sequence>
<dbReference type="STRING" id="7217.B3MRR0"/>
<feature type="region of interest" description="Disordered" evidence="1">
    <location>
        <begin position="62"/>
        <end position="81"/>
    </location>
</feature>
<feature type="compositionally biased region" description="Low complexity" evidence="1">
    <location>
        <begin position="416"/>
        <end position="426"/>
    </location>
</feature>
<dbReference type="InParanoid" id="B3MRR0"/>
<feature type="compositionally biased region" description="Basic and acidic residues" evidence="1">
    <location>
        <begin position="388"/>
        <end position="399"/>
    </location>
</feature>
<dbReference type="HOGENOM" id="CLU_398655_0_0_1"/>
<feature type="compositionally biased region" description="Acidic residues" evidence="1">
    <location>
        <begin position="519"/>
        <end position="550"/>
    </location>
</feature>
<dbReference type="OMA" id="HLYPDYR"/>
<feature type="compositionally biased region" description="Low complexity" evidence="1">
    <location>
        <begin position="654"/>
        <end position="667"/>
    </location>
</feature>
<dbReference type="eggNOG" id="ENOG502T6U0">
    <property type="taxonomic scope" value="Eukaryota"/>
</dbReference>
<dbReference type="GeneID" id="6504019"/>
<feature type="region of interest" description="Disordered" evidence="1">
    <location>
        <begin position="89"/>
        <end position="116"/>
    </location>
</feature>
<feature type="compositionally biased region" description="Basic and acidic residues" evidence="1">
    <location>
        <begin position="300"/>
        <end position="313"/>
    </location>
</feature>
<gene>
    <name evidence="2" type="primary">Dana\GF21335</name>
    <name evidence="2" type="synonym">CG4198</name>
    <name evidence="2" type="synonym">dana_GLEANR_4542</name>
    <name evidence="2" type="ORF">GF21335</name>
</gene>
<dbReference type="Proteomes" id="UP000007801">
    <property type="component" value="Unassembled WGS sequence"/>
</dbReference>
<feature type="compositionally biased region" description="Acidic residues" evidence="1">
    <location>
        <begin position="375"/>
        <end position="387"/>
    </location>
</feature>
<evidence type="ECO:0000313" key="3">
    <source>
        <dbReference type="Proteomes" id="UP000007801"/>
    </source>
</evidence>
<dbReference type="KEGG" id="dan:6504019"/>
<evidence type="ECO:0000313" key="2">
    <source>
        <dbReference type="EMBL" id="EDV34465.1"/>
    </source>
</evidence>
<feature type="compositionally biased region" description="Basic and acidic residues" evidence="1">
    <location>
        <begin position="352"/>
        <end position="363"/>
    </location>
</feature>
<organism evidence="2 3">
    <name type="scientific">Drosophila ananassae</name>
    <name type="common">Fruit fly</name>
    <dbReference type="NCBI Taxonomy" id="7217"/>
    <lineage>
        <taxon>Eukaryota</taxon>
        <taxon>Metazoa</taxon>
        <taxon>Ecdysozoa</taxon>
        <taxon>Arthropoda</taxon>
        <taxon>Hexapoda</taxon>
        <taxon>Insecta</taxon>
        <taxon>Pterygota</taxon>
        <taxon>Neoptera</taxon>
        <taxon>Endopterygota</taxon>
        <taxon>Diptera</taxon>
        <taxon>Brachycera</taxon>
        <taxon>Muscomorpha</taxon>
        <taxon>Ephydroidea</taxon>
        <taxon>Drosophilidae</taxon>
        <taxon>Drosophila</taxon>
        <taxon>Sophophora</taxon>
    </lineage>
</organism>
<accession>B3MRR0</accession>
<protein>
    <submittedName>
        <fullName evidence="2">Uncharacterized protein</fullName>
    </submittedName>
</protein>
<dbReference type="EMBL" id="CH902622">
    <property type="protein sequence ID" value="EDV34465.1"/>
    <property type="molecule type" value="Genomic_DNA"/>
</dbReference>
<feature type="region of interest" description="Disordered" evidence="1">
    <location>
        <begin position="635"/>
        <end position="670"/>
    </location>
</feature>
<proteinExistence type="predicted"/>
<dbReference type="AlphaFoldDB" id="B3MRR0"/>
<feature type="region of interest" description="Disordered" evidence="1">
    <location>
        <begin position="518"/>
        <end position="562"/>
    </location>
</feature>